<keyword evidence="1" id="KW-0547">Nucleotide-binding</keyword>
<dbReference type="SUPFAM" id="SSF52029">
    <property type="entry name" value="GroEL apical domain-like"/>
    <property type="match status" value="1"/>
</dbReference>
<evidence type="ECO:0000313" key="5">
    <source>
        <dbReference type="EMBL" id="CAH1438588.1"/>
    </source>
</evidence>
<dbReference type="GO" id="GO:0140662">
    <property type="term" value="F:ATP-dependent protein folding chaperone"/>
    <property type="evidence" value="ECO:0007669"/>
    <property type="project" value="InterPro"/>
</dbReference>
<dbReference type="EMBL" id="CAKMRJ010004445">
    <property type="protein sequence ID" value="CAH1438588.1"/>
    <property type="molecule type" value="Genomic_DNA"/>
</dbReference>
<dbReference type="Gene3D" id="3.50.7.10">
    <property type="entry name" value="GroEL"/>
    <property type="match status" value="1"/>
</dbReference>
<dbReference type="InterPro" id="IPR027409">
    <property type="entry name" value="GroEL-like_apical_dom_sf"/>
</dbReference>
<evidence type="ECO:0000256" key="2">
    <source>
        <dbReference type="ARBA" id="ARBA00022840"/>
    </source>
</evidence>
<dbReference type="InterPro" id="IPR002423">
    <property type="entry name" value="Cpn60/GroEL/TCP-1"/>
</dbReference>
<dbReference type="Gene3D" id="3.30.260.10">
    <property type="entry name" value="TCP-1-like chaperonin intermediate domain"/>
    <property type="match status" value="1"/>
</dbReference>
<dbReference type="GO" id="GO:0005524">
    <property type="term" value="F:ATP binding"/>
    <property type="evidence" value="ECO:0007669"/>
    <property type="project" value="UniProtKB-KW"/>
</dbReference>
<name>A0AAU9NLE3_9ASTR</name>
<gene>
    <name evidence="5" type="ORF">LVIROSA_LOCUS24840</name>
</gene>
<keyword evidence="2" id="KW-0067">ATP-binding</keyword>
<feature type="compositionally biased region" description="Basic and acidic residues" evidence="4">
    <location>
        <begin position="93"/>
        <end position="107"/>
    </location>
</feature>
<dbReference type="Pfam" id="PF00118">
    <property type="entry name" value="Cpn60_TCP1"/>
    <property type="match status" value="1"/>
</dbReference>
<dbReference type="Proteomes" id="UP001157418">
    <property type="component" value="Unassembled WGS sequence"/>
</dbReference>
<dbReference type="AlphaFoldDB" id="A0AAU9NLE3"/>
<sequence length="143" mass="16024">MSNHFLRGCGPRFYLRKGKIGKACGAVIVNRPDELQESDVGTGAGLFEVKKIGDEFFAYIVDCQDPKACTTLLRGARKDLLNQVERILQEEKSKFEDRTIDGTELKEGGGNGTNGRRQRQNWQTEAKMELADRGGDDNCGRRR</sequence>
<evidence type="ECO:0000313" key="6">
    <source>
        <dbReference type="Proteomes" id="UP001157418"/>
    </source>
</evidence>
<feature type="compositionally biased region" description="Basic and acidic residues" evidence="4">
    <location>
        <begin position="126"/>
        <end position="143"/>
    </location>
</feature>
<reference evidence="5 6" key="1">
    <citation type="submission" date="2022-01" db="EMBL/GenBank/DDBJ databases">
        <authorList>
            <person name="Xiong W."/>
            <person name="Schranz E."/>
        </authorList>
    </citation>
    <scope>NUCLEOTIDE SEQUENCE [LARGE SCALE GENOMIC DNA]</scope>
</reference>
<dbReference type="PANTHER" id="PTHR11353">
    <property type="entry name" value="CHAPERONIN"/>
    <property type="match status" value="1"/>
</dbReference>
<evidence type="ECO:0000256" key="1">
    <source>
        <dbReference type="ARBA" id="ARBA00022741"/>
    </source>
</evidence>
<accession>A0AAU9NLE3</accession>
<proteinExistence type="predicted"/>
<dbReference type="InterPro" id="IPR027410">
    <property type="entry name" value="TCP-1-like_intermed_sf"/>
</dbReference>
<protein>
    <submittedName>
        <fullName evidence="5">Uncharacterized protein</fullName>
    </submittedName>
</protein>
<keyword evidence="6" id="KW-1185">Reference proteome</keyword>
<feature type="region of interest" description="Disordered" evidence="4">
    <location>
        <begin position="93"/>
        <end position="143"/>
    </location>
</feature>
<evidence type="ECO:0000256" key="4">
    <source>
        <dbReference type="SAM" id="MobiDB-lite"/>
    </source>
</evidence>
<dbReference type="InterPro" id="IPR017998">
    <property type="entry name" value="Chaperone_TCP-1"/>
</dbReference>
<evidence type="ECO:0000256" key="3">
    <source>
        <dbReference type="ARBA" id="ARBA00023186"/>
    </source>
</evidence>
<keyword evidence="3" id="KW-0143">Chaperone</keyword>
<comment type="caution">
    <text evidence="5">The sequence shown here is derived from an EMBL/GenBank/DDBJ whole genome shotgun (WGS) entry which is preliminary data.</text>
</comment>
<organism evidence="5 6">
    <name type="scientific">Lactuca virosa</name>
    <dbReference type="NCBI Taxonomy" id="75947"/>
    <lineage>
        <taxon>Eukaryota</taxon>
        <taxon>Viridiplantae</taxon>
        <taxon>Streptophyta</taxon>
        <taxon>Embryophyta</taxon>
        <taxon>Tracheophyta</taxon>
        <taxon>Spermatophyta</taxon>
        <taxon>Magnoliopsida</taxon>
        <taxon>eudicotyledons</taxon>
        <taxon>Gunneridae</taxon>
        <taxon>Pentapetalae</taxon>
        <taxon>asterids</taxon>
        <taxon>campanulids</taxon>
        <taxon>Asterales</taxon>
        <taxon>Asteraceae</taxon>
        <taxon>Cichorioideae</taxon>
        <taxon>Cichorieae</taxon>
        <taxon>Lactucinae</taxon>
        <taxon>Lactuca</taxon>
    </lineage>
</organism>